<dbReference type="Proteomes" id="UP000501849">
    <property type="component" value="Chromosome"/>
</dbReference>
<dbReference type="RefSeq" id="WP_168143442.1">
    <property type="nucleotide sequence ID" value="NZ_CBCSDT010000018.1"/>
</dbReference>
<comment type="subcellular location">
    <subcellularLocation>
        <location evidence="1">Cell outer membrane</location>
    </subcellularLocation>
</comment>
<evidence type="ECO:0000256" key="5">
    <source>
        <dbReference type="SAM" id="MobiDB-lite"/>
    </source>
</evidence>
<accession>A0A6H0S6W5</accession>
<feature type="domain" description="OmpA-like" evidence="6">
    <location>
        <begin position="204"/>
        <end position="321"/>
    </location>
</feature>
<dbReference type="Gene3D" id="3.30.1330.60">
    <property type="entry name" value="OmpA-like domain"/>
    <property type="match status" value="1"/>
</dbReference>
<dbReference type="CDD" id="cd07185">
    <property type="entry name" value="OmpA_C-like"/>
    <property type="match status" value="1"/>
</dbReference>
<evidence type="ECO:0000256" key="1">
    <source>
        <dbReference type="ARBA" id="ARBA00004442"/>
    </source>
</evidence>
<reference evidence="7 8" key="1">
    <citation type="submission" date="2019-04" db="EMBL/GenBank/DDBJ databases">
        <title>Draft, Whole-Genome Sequence of the Anthracene-degrading Mycobacterium frederiksbergense LB501T, Isolated from a Polycyclic Aromatic Hydrocarbon (PAH)-Contaminated Soil.</title>
        <authorList>
            <person name="Augelletti F."/>
        </authorList>
    </citation>
    <scope>NUCLEOTIDE SEQUENCE [LARGE SCALE GENOMIC DNA]</scope>
    <source>
        <strain evidence="7 8">LB 501T</strain>
    </source>
</reference>
<evidence type="ECO:0000259" key="6">
    <source>
        <dbReference type="PROSITE" id="PS51123"/>
    </source>
</evidence>
<dbReference type="InterPro" id="IPR050330">
    <property type="entry name" value="Bact_OuterMem_StrucFunc"/>
</dbReference>
<evidence type="ECO:0000313" key="8">
    <source>
        <dbReference type="Proteomes" id="UP000501849"/>
    </source>
</evidence>
<proteinExistence type="predicted"/>
<name>A0A6H0S6W5_9MYCO</name>
<keyword evidence="3" id="KW-0998">Cell outer membrane</keyword>
<evidence type="ECO:0000256" key="4">
    <source>
        <dbReference type="PROSITE-ProRule" id="PRU00473"/>
    </source>
</evidence>
<dbReference type="GO" id="GO:0009279">
    <property type="term" value="C:cell outer membrane"/>
    <property type="evidence" value="ECO:0007669"/>
    <property type="project" value="UniProtKB-SubCell"/>
</dbReference>
<dbReference type="InterPro" id="IPR006664">
    <property type="entry name" value="OMP_bac"/>
</dbReference>
<feature type="region of interest" description="Disordered" evidence="5">
    <location>
        <begin position="288"/>
        <end position="321"/>
    </location>
</feature>
<dbReference type="AlphaFoldDB" id="A0A6H0S6W5"/>
<dbReference type="Pfam" id="PF00691">
    <property type="entry name" value="OmpA"/>
    <property type="match status" value="1"/>
</dbReference>
<organism evidence="7 8">
    <name type="scientific">Mycolicibacterium frederiksbergense</name>
    <dbReference type="NCBI Taxonomy" id="117567"/>
    <lineage>
        <taxon>Bacteria</taxon>
        <taxon>Bacillati</taxon>
        <taxon>Actinomycetota</taxon>
        <taxon>Actinomycetes</taxon>
        <taxon>Mycobacteriales</taxon>
        <taxon>Mycobacteriaceae</taxon>
        <taxon>Mycolicibacterium</taxon>
    </lineage>
</organism>
<feature type="compositionally biased region" description="Polar residues" evidence="5">
    <location>
        <begin position="288"/>
        <end position="307"/>
    </location>
</feature>
<evidence type="ECO:0000256" key="2">
    <source>
        <dbReference type="ARBA" id="ARBA00023136"/>
    </source>
</evidence>
<dbReference type="InterPro" id="IPR036737">
    <property type="entry name" value="OmpA-like_sf"/>
</dbReference>
<protein>
    <submittedName>
        <fullName evidence="7">OmpA family protein</fullName>
    </submittedName>
</protein>
<evidence type="ECO:0000313" key="7">
    <source>
        <dbReference type="EMBL" id="QIV83004.1"/>
    </source>
</evidence>
<dbReference type="SUPFAM" id="SSF103088">
    <property type="entry name" value="OmpA-like"/>
    <property type="match status" value="1"/>
</dbReference>
<dbReference type="PRINTS" id="PR01021">
    <property type="entry name" value="OMPADOMAIN"/>
</dbReference>
<keyword evidence="8" id="KW-1185">Reference proteome</keyword>
<evidence type="ECO:0000256" key="3">
    <source>
        <dbReference type="ARBA" id="ARBA00023237"/>
    </source>
</evidence>
<dbReference type="Gene3D" id="3.40.1520.20">
    <property type="match status" value="1"/>
</dbReference>
<sequence>MPEPGATRFYRRPPGAGWLAALIAVPLVLALIGTGGWHQTEDSLPLAEINTQATPTPTNGARATVLMAPLSLQHSGNDVVFSGQVPDELSRTFALDRARTLLPGSDVIDLLTVIDGITAVDLAGLDSVLNAAATLPDFGFSIDGGDIVLTGTATSEAVATGVEDAVQSAWPDLAVVDDIAVITPGVAPQAPTSPGLTGECADLQQAISGLLRTPIQFDANGSRVADSSAPLLAQLADELQACPDARVSVIGHSDDAGTDAVNLSVGASRAKAVADALISRGVRPRLVTSQGVGSSEPVASNDSGSGREQNRRIEITVSAGG</sequence>
<dbReference type="InterPro" id="IPR006665">
    <property type="entry name" value="OmpA-like"/>
</dbReference>
<dbReference type="PANTHER" id="PTHR30329:SF21">
    <property type="entry name" value="LIPOPROTEIN YIAD-RELATED"/>
    <property type="match status" value="1"/>
</dbReference>
<gene>
    <name evidence="7" type="ORF">EXE63_20500</name>
</gene>
<dbReference type="PANTHER" id="PTHR30329">
    <property type="entry name" value="STATOR ELEMENT OF FLAGELLAR MOTOR COMPLEX"/>
    <property type="match status" value="1"/>
</dbReference>
<keyword evidence="2 4" id="KW-0472">Membrane</keyword>
<dbReference type="KEGG" id="mfre:EXE63_20500"/>
<dbReference type="PROSITE" id="PS51123">
    <property type="entry name" value="OMPA_2"/>
    <property type="match status" value="1"/>
</dbReference>
<dbReference type="EMBL" id="CP038799">
    <property type="protein sequence ID" value="QIV83004.1"/>
    <property type="molecule type" value="Genomic_DNA"/>
</dbReference>